<feature type="compositionally biased region" description="Basic residues" evidence="2">
    <location>
        <begin position="65"/>
        <end position="78"/>
    </location>
</feature>
<accession>A0A167WIU6</accession>
<evidence type="ECO:0000313" key="5">
    <source>
        <dbReference type="EMBL" id="KZZ88905.1"/>
    </source>
</evidence>
<proteinExistence type="inferred from homology"/>
<feature type="compositionally biased region" description="Pro residues" evidence="2">
    <location>
        <begin position="260"/>
        <end position="274"/>
    </location>
</feature>
<feature type="region of interest" description="Disordered" evidence="2">
    <location>
        <begin position="162"/>
        <end position="286"/>
    </location>
</feature>
<dbReference type="AlphaFoldDB" id="A0A167WIU6"/>
<feature type="compositionally biased region" description="Basic and acidic residues" evidence="2">
    <location>
        <begin position="116"/>
        <end position="130"/>
    </location>
</feature>
<dbReference type="Proteomes" id="UP000242877">
    <property type="component" value="Unassembled WGS sequence"/>
</dbReference>
<feature type="domain" description="RPAP1 C-terminal" evidence="3">
    <location>
        <begin position="340"/>
        <end position="406"/>
    </location>
</feature>
<feature type="domain" description="RPAP1 N-terminal" evidence="4">
    <location>
        <begin position="122"/>
        <end position="166"/>
    </location>
</feature>
<feature type="compositionally biased region" description="Basic and acidic residues" evidence="2">
    <location>
        <begin position="234"/>
        <end position="258"/>
    </location>
</feature>
<dbReference type="Pfam" id="PF08621">
    <property type="entry name" value="RPAP1_N"/>
    <property type="match status" value="1"/>
</dbReference>
<feature type="compositionally biased region" description="Basic and acidic residues" evidence="2">
    <location>
        <begin position="171"/>
        <end position="189"/>
    </location>
</feature>
<evidence type="ECO:0000259" key="3">
    <source>
        <dbReference type="Pfam" id="PF08620"/>
    </source>
</evidence>
<keyword evidence="6" id="KW-1185">Reference proteome</keyword>
<dbReference type="PANTHER" id="PTHR21483:SF18">
    <property type="entry name" value="RNA POLYMERASE II-ASSOCIATED PROTEIN 1"/>
    <property type="match status" value="1"/>
</dbReference>
<evidence type="ECO:0000313" key="6">
    <source>
        <dbReference type="Proteomes" id="UP000242877"/>
    </source>
</evidence>
<name>A0A167WIU6_9EURO</name>
<feature type="compositionally biased region" description="Polar residues" evidence="2">
    <location>
        <begin position="327"/>
        <end position="337"/>
    </location>
</feature>
<feature type="compositionally biased region" description="Polar residues" evidence="2">
    <location>
        <begin position="79"/>
        <end position="89"/>
    </location>
</feature>
<gene>
    <name evidence="5" type="ORF">AAP_04697</name>
</gene>
<dbReference type="Pfam" id="PF08620">
    <property type="entry name" value="RPAP1_C"/>
    <property type="match status" value="1"/>
</dbReference>
<comment type="caution">
    <text evidence="5">The sequence shown here is derived from an EMBL/GenBank/DDBJ whole genome shotgun (WGS) entry which is preliminary data.</text>
</comment>
<feature type="region of interest" description="Disordered" evidence="2">
    <location>
        <begin position="1"/>
        <end position="145"/>
    </location>
</feature>
<reference evidence="5 6" key="1">
    <citation type="journal article" date="2016" name="Genome Biol. Evol.">
        <title>Divergent and convergent evolution of fungal pathogenicity.</title>
        <authorList>
            <person name="Shang Y."/>
            <person name="Xiao G."/>
            <person name="Zheng P."/>
            <person name="Cen K."/>
            <person name="Zhan S."/>
            <person name="Wang C."/>
        </authorList>
    </citation>
    <scope>NUCLEOTIDE SEQUENCE [LARGE SCALE GENOMIC DNA]</scope>
    <source>
        <strain evidence="5 6">ARSEF 7405</strain>
    </source>
</reference>
<protein>
    <submittedName>
        <fullName evidence="5">Transcription factor Rba50</fullName>
    </submittedName>
</protein>
<comment type="similarity">
    <text evidence="1">Belongs to the RPAP1 family.</text>
</comment>
<dbReference type="InterPro" id="IPR013930">
    <property type="entry name" value="RPAP1_N"/>
</dbReference>
<organism evidence="5 6">
    <name type="scientific">Ascosphaera apis ARSEF 7405</name>
    <dbReference type="NCBI Taxonomy" id="392613"/>
    <lineage>
        <taxon>Eukaryota</taxon>
        <taxon>Fungi</taxon>
        <taxon>Dikarya</taxon>
        <taxon>Ascomycota</taxon>
        <taxon>Pezizomycotina</taxon>
        <taxon>Eurotiomycetes</taxon>
        <taxon>Eurotiomycetidae</taxon>
        <taxon>Onygenales</taxon>
        <taxon>Ascosphaeraceae</taxon>
        <taxon>Ascosphaera</taxon>
    </lineage>
</organism>
<dbReference type="PANTHER" id="PTHR21483">
    <property type="entry name" value="RNA POLYMERASE II-ASSOCIATED PROTEIN 1"/>
    <property type="match status" value="1"/>
</dbReference>
<feature type="region of interest" description="Disordered" evidence="2">
    <location>
        <begin position="305"/>
        <end position="339"/>
    </location>
</feature>
<dbReference type="InterPro" id="IPR039913">
    <property type="entry name" value="RPAP1/Rba50"/>
</dbReference>
<dbReference type="InterPro" id="IPR013929">
    <property type="entry name" value="RPAP1_C"/>
</dbReference>
<dbReference type="VEuPathDB" id="FungiDB:AAP_04697"/>
<dbReference type="GO" id="GO:0006366">
    <property type="term" value="P:transcription by RNA polymerase II"/>
    <property type="evidence" value="ECO:0007669"/>
    <property type="project" value="InterPro"/>
</dbReference>
<dbReference type="EMBL" id="AZGZ01000023">
    <property type="protein sequence ID" value="KZZ88905.1"/>
    <property type="molecule type" value="Genomic_DNA"/>
</dbReference>
<feature type="compositionally biased region" description="Low complexity" evidence="2">
    <location>
        <begin position="90"/>
        <end position="111"/>
    </location>
</feature>
<dbReference type="OrthoDB" id="348201at2759"/>
<evidence type="ECO:0000256" key="1">
    <source>
        <dbReference type="ARBA" id="ARBA00009953"/>
    </source>
</evidence>
<feature type="compositionally biased region" description="Polar residues" evidence="2">
    <location>
        <begin position="305"/>
        <end position="315"/>
    </location>
</feature>
<evidence type="ECO:0000256" key="2">
    <source>
        <dbReference type="SAM" id="MobiDB-lite"/>
    </source>
</evidence>
<evidence type="ECO:0000259" key="4">
    <source>
        <dbReference type="Pfam" id="PF08621"/>
    </source>
</evidence>
<sequence>MFRGERFTVDLSDDEGDHIPQAGEEPGAARIPILDFVNDIKERDISAPPPAPTLQTSARSGFPEHKKRTRVSSFKQRRQGVNNGQSVTDSSQPVSAAAAAAPPTSISGPSSMKIPTLEDEKREIDLENRKKLAAMSDAQVKEERDELIASLPPSLLEAFLKRANIDQTEETEPRRKDIPQGSDTSREASEPTVGMESTAERTETTKPKKSVSFADTPGKEEADDSPSASPSIEKTPKEALDLDDIDPKLPRSELHKPSEFPLPPIHFPTPPSNKTPPNLDPNSPTFFEDLQKHYFPNMPVDPSSLSWMQPSTSPYTDAPTDERSAYHPQSTSDTVPTSGIRFSMTGNILSPRTSLKLPTSLGLHHHAADPEAAGYTIPELAILSRSVVPAQRCIAWQTLGRILYRLGSGEFGEPGSDLVDGLWGIVEKEEVILGMMMEAGDGESDGARRDLTPEQRAARIGKHASAKAYATEALWLWRRSGSERGIKKVEQPAAR</sequence>